<feature type="compositionally biased region" description="Basic and acidic residues" evidence="1">
    <location>
        <begin position="1"/>
        <end position="10"/>
    </location>
</feature>
<accession>A0A3M6V650</accession>
<dbReference type="AlphaFoldDB" id="A0A3M6V650"/>
<dbReference type="EMBL" id="RCHS01000024">
    <property type="protein sequence ID" value="RMX61377.1"/>
    <property type="molecule type" value="Genomic_DNA"/>
</dbReference>
<protein>
    <submittedName>
        <fullName evidence="2">Uncharacterized protein</fullName>
    </submittedName>
</protein>
<evidence type="ECO:0000313" key="2">
    <source>
        <dbReference type="EMBL" id="RMX61377.1"/>
    </source>
</evidence>
<gene>
    <name evidence="2" type="ORF">pdam_00020179</name>
</gene>
<evidence type="ECO:0000256" key="1">
    <source>
        <dbReference type="SAM" id="MobiDB-lite"/>
    </source>
</evidence>
<proteinExistence type="predicted"/>
<comment type="caution">
    <text evidence="2">The sequence shown here is derived from an EMBL/GenBank/DDBJ whole genome shotgun (WGS) entry which is preliminary data.</text>
</comment>
<evidence type="ECO:0000313" key="3">
    <source>
        <dbReference type="Proteomes" id="UP000275408"/>
    </source>
</evidence>
<organism evidence="2 3">
    <name type="scientific">Pocillopora damicornis</name>
    <name type="common">Cauliflower coral</name>
    <name type="synonym">Millepora damicornis</name>
    <dbReference type="NCBI Taxonomy" id="46731"/>
    <lineage>
        <taxon>Eukaryota</taxon>
        <taxon>Metazoa</taxon>
        <taxon>Cnidaria</taxon>
        <taxon>Anthozoa</taxon>
        <taxon>Hexacorallia</taxon>
        <taxon>Scleractinia</taxon>
        <taxon>Astrocoeniina</taxon>
        <taxon>Pocilloporidae</taxon>
        <taxon>Pocillopora</taxon>
    </lineage>
</organism>
<keyword evidence="3" id="KW-1185">Reference proteome</keyword>
<dbReference type="Proteomes" id="UP000275408">
    <property type="component" value="Unassembled WGS sequence"/>
</dbReference>
<dbReference type="OrthoDB" id="5988682at2759"/>
<name>A0A3M6V650_POCDA</name>
<sequence>MKRELKDHRPTSQKHQSKSRVLQPVFTSRKISKGLKITETKLSLVNQQSVVYESKCNSCDANFIGYKNRHLHLRIEEHKYSVIGKHLKDEHNQRPNNLHEQFAILKKCRGKFECLI</sequence>
<feature type="region of interest" description="Disordered" evidence="1">
    <location>
        <begin position="1"/>
        <end position="23"/>
    </location>
</feature>
<reference evidence="2 3" key="1">
    <citation type="journal article" date="2018" name="Sci. Rep.">
        <title>Comparative analysis of the Pocillopora damicornis genome highlights role of immune system in coral evolution.</title>
        <authorList>
            <person name="Cunning R."/>
            <person name="Bay R.A."/>
            <person name="Gillette P."/>
            <person name="Baker A.C."/>
            <person name="Traylor-Knowles N."/>
        </authorList>
    </citation>
    <scope>NUCLEOTIDE SEQUENCE [LARGE SCALE GENOMIC DNA]</scope>
    <source>
        <strain evidence="2">RSMAS</strain>
        <tissue evidence="2">Whole animal</tissue>
    </source>
</reference>